<dbReference type="PANTHER" id="PTHR32305:SF17">
    <property type="entry name" value="TRNA NUCLEASE WAPA"/>
    <property type="match status" value="1"/>
</dbReference>
<dbReference type="InterPro" id="IPR006530">
    <property type="entry name" value="YD"/>
</dbReference>
<evidence type="ECO:0000313" key="5">
    <source>
        <dbReference type="EMBL" id="EFL21742.1"/>
    </source>
</evidence>
<organism evidence="5 6">
    <name type="scientific">Streptomyces himastatinicus ATCC 53653</name>
    <dbReference type="NCBI Taxonomy" id="457427"/>
    <lineage>
        <taxon>Bacteria</taxon>
        <taxon>Bacillati</taxon>
        <taxon>Actinomycetota</taxon>
        <taxon>Actinomycetes</taxon>
        <taxon>Kitasatosporales</taxon>
        <taxon>Streptomycetaceae</taxon>
        <taxon>Streptomyces</taxon>
        <taxon>Streptomyces violaceusniger group</taxon>
    </lineage>
</organism>
<dbReference type="PANTHER" id="PTHR32305">
    <property type="match status" value="1"/>
</dbReference>
<keyword evidence="1" id="KW-0677">Repeat</keyword>
<dbReference type="Pfam" id="PF25023">
    <property type="entry name" value="TEN_YD-shell"/>
    <property type="match status" value="1"/>
</dbReference>
<dbReference type="EMBL" id="GG657754">
    <property type="protein sequence ID" value="EFL21742.1"/>
    <property type="molecule type" value="Genomic_DNA"/>
</dbReference>
<feature type="compositionally biased region" description="Low complexity" evidence="2">
    <location>
        <begin position="1059"/>
        <end position="1075"/>
    </location>
</feature>
<feature type="region of interest" description="Disordered" evidence="2">
    <location>
        <begin position="40"/>
        <end position="102"/>
    </location>
</feature>
<dbReference type="Proteomes" id="UP000003963">
    <property type="component" value="Unassembled WGS sequence"/>
</dbReference>
<dbReference type="Gene3D" id="2.180.10.10">
    <property type="entry name" value="RHS repeat-associated core"/>
    <property type="match status" value="1"/>
</dbReference>
<proteinExistence type="predicted"/>
<evidence type="ECO:0000256" key="3">
    <source>
        <dbReference type="SAM" id="SignalP"/>
    </source>
</evidence>
<evidence type="ECO:0000256" key="1">
    <source>
        <dbReference type="ARBA" id="ARBA00022737"/>
    </source>
</evidence>
<dbReference type="HOGENOM" id="CLU_000662_1_0_11"/>
<evidence type="ECO:0000256" key="2">
    <source>
        <dbReference type="SAM" id="MobiDB-lite"/>
    </source>
</evidence>
<accession>D9WN32</accession>
<dbReference type="InterPro" id="IPR056823">
    <property type="entry name" value="TEN-like_YD-shell"/>
</dbReference>
<evidence type="ECO:0000313" key="6">
    <source>
        <dbReference type="Proteomes" id="UP000003963"/>
    </source>
</evidence>
<feature type="region of interest" description="Disordered" evidence="2">
    <location>
        <begin position="1056"/>
        <end position="1080"/>
    </location>
</feature>
<dbReference type="InterPro" id="IPR031325">
    <property type="entry name" value="RHS_repeat"/>
</dbReference>
<feature type="domain" description="Teneurin-like YD-shell" evidence="4">
    <location>
        <begin position="1545"/>
        <end position="1863"/>
    </location>
</feature>
<dbReference type="Pfam" id="PF05593">
    <property type="entry name" value="RHS_repeat"/>
    <property type="match status" value="2"/>
</dbReference>
<keyword evidence="6" id="KW-1185">Reference proteome</keyword>
<feature type="chain" id="PRO_5003131378" evidence="3">
    <location>
        <begin position="40"/>
        <end position="2138"/>
    </location>
</feature>
<name>D9WN32_9ACTN</name>
<reference evidence="5 6" key="1">
    <citation type="submission" date="2009-02" db="EMBL/GenBank/DDBJ databases">
        <title>Annotation of Streptomyces hygroscopicus strain ATCC 53653.</title>
        <authorList>
            <consortium name="The Broad Institute Genome Sequencing Platform"/>
            <consortium name="Broad Institute Microbial Sequencing Center"/>
            <person name="Fischbach M."/>
            <person name="Godfrey P."/>
            <person name="Ward D."/>
            <person name="Young S."/>
            <person name="Zeng Q."/>
            <person name="Koehrsen M."/>
            <person name="Alvarado L."/>
            <person name="Berlin A.M."/>
            <person name="Bochicchio J."/>
            <person name="Borenstein D."/>
            <person name="Chapman S.B."/>
            <person name="Chen Z."/>
            <person name="Engels R."/>
            <person name="Freedman E."/>
            <person name="Gellesch M."/>
            <person name="Goldberg J."/>
            <person name="Griggs A."/>
            <person name="Gujja S."/>
            <person name="Heilman E.R."/>
            <person name="Heiman D.I."/>
            <person name="Hepburn T.A."/>
            <person name="Howarth C."/>
            <person name="Jen D."/>
            <person name="Larson L."/>
            <person name="Lewis B."/>
            <person name="Mehta T."/>
            <person name="Park D."/>
            <person name="Pearson M."/>
            <person name="Richards J."/>
            <person name="Roberts A."/>
            <person name="Saif S."/>
            <person name="Shea T.D."/>
            <person name="Shenoy N."/>
            <person name="Sisk P."/>
            <person name="Stolte C."/>
            <person name="Sykes S.N."/>
            <person name="Thomson T."/>
            <person name="Walk T."/>
            <person name="White J."/>
            <person name="Yandava C."/>
            <person name="Straight P."/>
            <person name="Clardy J."/>
            <person name="Hung D."/>
            <person name="Kolter R."/>
            <person name="Mekalanos J."/>
            <person name="Walker S."/>
            <person name="Walsh C.T."/>
            <person name="Wieland-Brown L.C."/>
            <person name="Haas B."/>
            <person name="Nusbaum C."/>
            <person name="Birren B."/>
        </authorList>
    </citation>
    <scope>NUCLEOTIDE SEQUENCE [LARGE SCALE GENOMIC DNA]</scope>
    <source>
        <strain evidence="5 6">ATCC 53653</strain>
    </source>
</reference>
<feature type="region of interest" description="Disordered" evidence="2">
    <location>
        <begin position="2119"/>
        <end position="2138"/>
    </location>
</feature>
<dbReference type="NCBIfam" id="TIGR01643">
    <property type="entry name" value="YD_repeat_2x"/>
    <property type="match status" value="2"/>
</dbReference>
<sequence>MRRKPPRLSSGALYRPVSLVMSALMVGGLIQAAASPAAAATGHPLPSVPKADKPVAGTNGLKPRPRKLTKGPRTPAEPPRHSWPEPGTATVEIPGHGSERAGDLPLRIAPSKTAKNAAQGTVEARLHSRGQAERAGVDGLLFTLKTQDRAKKTAAAGSRNASARARAGKAAVTVDYAGVAQAFGGGYASRLRLVELPACALTTPTKDACRKSTPLATRNDTDHHTLTANTVSLRSSAATLLAAAPETGGEKGDFKATSLSPSATWSTQLNTGDFTWSYDMPVPDVPGDLTPEVGLDYSSSSVDGRTGATNNQGSWVGDGFELSPGFIERRYKPCAEDGEKNADGNKPGDLCWAYDNAYLTFNGKGGELVPVGNDEFKLQQDDGTRIARLTSTERGNGDNDGEYWRLTAPDGTRYYFGYHRLPGWADGKETTDSTWTVPVFGNNTGEPCHASAFADSWCQQAWRWNLDYVVDTHGNAMGYHYAKETNSYGRNLKADADTPYTRGGYLQRIDYGLRSSRMFADKPPAQVVFDSAERCLPQDGVTCAADTIDSKSFYWYDTPWDLNCKPGTKCDNGRLTPSFWTRKRLTAVTTQLLKPDGSYGKADSWQLTHRWGMADTDYQLLLDSVQHTGHTATPSITLPKTTFAYTQLANRLDRTGDGYAPFIKARLSTVADESGGQIDVNYSAPACDVDATPTPETNTTRCFPQYIGGDSSDAPDREWFNKYVVTSVTSTDRTGGAPDQVTAYDYLDGAAWHFDDDDGLTKEKYKTWSQWRGYGHVRVRSGGQGGAAAMKSQEEHYFLRGMDGDRRTPAGGTKSVTVALGAGEGDAITDDEATAGFEYRTVSFDRPGGTILQKTVYRPWRHETARKVRDWGTVTADFTGISEAKNYTSLDDGAGDKWRTTATSTSHDTVAGRPIREEDLGDTSTADDDQCTRTTYATNTDKNILLLPARVETVAKACDATVDRTKDVIDDTRTAYDGGAYGAAPTKGDVTGTAPLKGDNGTKATYLEAGATYDDYGRELTVTDVTADVTVTGNADPVRTARTGGRTTTTAYVPSVGLPTRTKTTTPPADTDNPTSAQTTVKDLDPLRGLLLKQTDTNNNVTSYAYDALGRSTKVWLADRATSGVPTYEYAYSVTEGKPVTVATKLLDNEGGQITSYKLYDGFLRERQAQAPGPDGGRIISDNFYDERGLTTKTFAPYYATGSPVAELFKPADALGVETQTRTFYDGLGRQVEERQIAGNGDGGTVLSTKKTVYGGDRTTLIPPTGDTTVTSLVDARGNITELRQHHTRDPQSAYDTTTYDHTPSGDLLKVTDPAGNSWSYTYDQLGHQTSFTDPDRGRTDTTYDDHGQVISSTDQRGTTLFNSYDGLGRKTELREGSATGKLRVKWTYDTVSGAKGQLAESIRYVDGHAYTTAVTAYDKLYRPTKTATVIPASEGALAGAYQSGTAYKPSGLVASLSYSAAGSLPGGSINYSYEDQTLRPISVYGQGMTSTAAYSQTGKPLVYSFGLTNGEKKTQVTNTYEFGTQRLATTRVDREGQAGVDQNVSFRYDEAGNVLSLRDVSRTGTDNQCFAYDHLRRLTEAWAEGDQTCADSPSADELGGPAPYWQSYTYDKAGNRLTDTRHDAGGDAAKDIEHTYEYPPAGKPKAHQLSALTTQGPVGTSRTDYAYDETGNTTDRGEQHLEWDAEGLLAKVTEPVDGKPAKTTEYVYDANGNRLIDRTGDRTTLHLGHTDVTLDKGATKAKATRYIDLGSGHQAVRADDGSFSFTLADHHGTGMLAVAATDLALTQRRVTPFGEARGTAPAAWPGTKGFVGGIDETKDTGLTHLGAREYDRQTGRFLSVDPVMDPADPQQMNGYTYGNNNPLVYADPDGKFFGFLELFKLLKKTIHYLLNKVPNKNPGFMQRRTQAPAVSSGKLRGTLQQIYPKARAKQVFGNGKLSTAIIHEFNTGQPLPEKTQLHLQKGWATMSALSEILENDRKARETGKNTKKTPLLSDSDLKVAKAEAAELWDALNSRDVTGNIKKRMNADTGMKSAVKTDFDAVAKTPAVKELTGTEFKPVQYKSPQPVGQPTRLRGFSRTLGIVGGITTAAEAPSYVHQYGWKKGLVEMGKDIVDPFGFHDALEPPQTSGGVCPPESCA</sequence>
<gene>
    <name evidence="5" type="ORF">SSOG_01454</name>
</gene>
<evidence type="ECO:0000259" key="4">
    <source>
        <dbReference type="Pfam" id="PF25023"/>
    </source>
</evidence>
<protein>
    <submittedName>
        <fullName evidence="5">Putative large secreted protein</fullName>
    </submittedName>
</protein>
<dbReference type="STRING" id="457427.SSOG_01454"/>
<feature type="signal peptide" evidence="3">
    <location>
        <begin position="1"/>
        <end position="39"/>
    </location>
</feature>
<feature type="region of interest" description="Disordered" evidence="2">
    <location>
        <begin position="892"/>
        <end position="927"/>
    </location>
</feature>
<dbReference type="InterPro" id="IPR050708">
    <property type="entry name" value="T6SS_VgrG/RHS"/>
</dbReference>
<dbReference type="NCBIfam" id="TIGR03696">
    <property type="entry name" value="Rhs_assc_core"/>
    <property type="match status" value="1"/>
</dbReference>
<dbReference type="InterPro" id="IPR022385">
    <property type="entry name" value="Rhs_assc_core"/>
</dbReference>
<keyword evidence="3" id="KW-0732">Signal</keyword>